<dbReference type="InterPro" id="IPR011004">
    <property type="entry name" value="Trimer_LpxA-like_sf"/>
</dbReference>
<dbReference type="InterPro" id="IPR051159">
    <property type="entry name" value="Hexapeptide_acetyltransf"/>
</dbReference>
<accession>A0A382WU11</accession>
<gene>
    <name evidence="1" type="ORF">METZ01_LOCUS414963</name>
</gene>
<protein>
    <recommendedName>
        <fullName evidence="2">Acetyltransferase</fullName>
    </recommendedName>
</protein>
<name>A0A382WU11_9ZZZZ</name>
<evidence type="ECO:0000313" key="1">
    <source>
        <dbReference type="EMBL" id="SVD62109.1"/>
    </source>
</evidence>
<evidence type="ECO:0008006" key="2">
    <source>
        <dbReference type="Google" id="ProtNLM"/>
    </source>
</evidence>
<dbReference type="EMBL" id="UINC01162379">
    <property type="protein sequence ID" value="SVD62109.1"/>
    <property type="molecule type" value="Genomic_DNA"/>
</dbReference>
<dbReference type="CDD" id="cd04647">
    <property type="entry name" value="LbH_MAT_like"/>
    <property type="match status" value="1"/>
</dbReference>
<dbReference type="AlphaFoldDB" id="A0A382WU11"/>
<proteinExistence type="predicted"/>
<sequence length="204" mass="22114">MKYEDKNKNISIKANSIQIADSVSFGNDISINLRGDFKIGDYSRLGDDVQILGNNVIIGSHLYHSSGLRIGGGGRQHPNANLKIGDRCTIHNNFINVCEPIIIGNDVGLSHHVSIISHGYWLSVLEGYPTKFSGVRLSDGVIIGYRSVALMGVEIGSNAVIGAHSVITKNLDGNSIYGGNPAVFIKKIEPLDKKYRIDKVNSIL</sequence>
<organism evidence="1">
    <name type="scientific">marine metagenome</name>
    <dbReference type="NCBI Taxonomy" id="408172"/>
    <lineage>
        <taxon>unclassified sequences</taxon>
        <taxon>metagenomes</taxon>
        <taxon>ecological metagenomes</taxon>
    </lineage>
</organism>
<reference evidence="1" key="1">
    <citation type="submission" date="2018-05" db="EMBL/GenBank/DDBJ databases">
        <authorList>
            <person name="Lanie J.A."/>
            <person name="Ng W.-L."/>
            <person name="Kazmierczak K.M."/>
            <person name="Andrzejewski T.M."/>
            <person name="Davidsen T.M."/>
            <person name="Wayne K.J."/>
            <person name="Tettelin H."/>
            <person name="Glass J.I."/>
            <person name="Rusch D."/>
            <person name="Podicherti R."/>
            <person name="Tsui H.-C.T."/>
            <person name="Winkler M.E."/>
        </authorList>
    </citation>
    <scope>NUCLEOTIDE SEQUENCE</scope>
</reference>
<dbReference type="Gene3D" id="2.160.10.10">
    <property type="entry name" value="Hexapeptide repeat proteins"/>
    <property type="match status" value="2"/>
</dbReference>
<dbReference type="SUPFAM" id="SSF51161">
    <property type="entry name" value="Trimeric LpxA-like enzymes"/>
    <property type="match status" value="2"/>
</dbReference>
<feature type="non-terminal residue" evidence="1">
    <location>
        <position position="204"/>
    </location>
</feature>
<dbReference type="PANTHER" id="PTHR23416">
    <property type="entry name" value="SIALIC ACID SYNTHASE-RELATED"/>
    <property type="match status" value="1"/>
</dbReference>